<dbReference type="Proteomes" id="UP000076154">
    <property type="component" value="Unassembled WGS sequence"/>
</dbReference>
<name>A0A369JZ25_HYPMA</name>
<proteinExistence type="predicted"/>
<dbReference type="OrthoDB" id="3027420at2759"/>
<evidence type="ECO:0000313" key="2">
    <source>
        <dbReference type="EMBL" id="RDB25777.1"/>
    </source>
</evidence>
<feature type="compositionally biased region" description="Basic and acidic residues" evidence="1">
    <location>
        <begin position="340"/>
        <end position="349"/>
    </location>
</feature>
<protein>
    <submittedName>
        <fullName evidence="2">Uncharacterized protein</fullName>
    </submittedName>
</protein>
<reference evidence="2" key="1">
    <citation type="submission" date="2018-04" db="EMBL/GenBank/DDBJ databases">
        <title>Whole genome sequencing of Hypsizygus marmoreus.</title>
        <authorList>
            <person name="Choi I.-G."/>
            <person name="Min B."/>
            <person name="Kim J.-G."/>
            <person name="Kim S."/>
            <person name="Oh Y.-L."/>
            <person name="Kong W.-S."/>
            <person name="Park H."/>
            <person name="Jeong J."/>
            <person name="Song E.-S."/>
        </authorList>
    </citation>
    <scope>NUCLEOTIDE SEQUENCE [LARGE SCALE GENOMIC DNA]</scope>
    <source>
        <strain evidence="2">51987-8</strain>
    </source>
</reference>
<dbReference type="AlphaFoldDB" id="A0A369JZ25"/>
<evidence type="ECO:0000313" key="3">
    <source>
        <dbReference type="Proteomes" id="UP000076154"/>
    </source>
</evidence>
<accession>A0A369JZ25</accession>
<feature type="compositionally biased region" description="Acidic residues" evidence="1">
    <location>
        <begin position="365"/>
        <end position="379"/>
    </location>
</feature>
<keyword evidence="3" id="KW-1185">Reference proteome</keyword>
<dbReference type="EMBL" id="LUEZ02000040">
    <property type="protein sequence ID" value="RDB25777.1"/>
    <property type="molecule type" value="Genomic_DNA"/>
</dbReference>
<feature type="region of interest" description="Disordered" evidence="1">
    <location>
        <begin position="327"/>
        <end position="379"/>
    </location>
</feature>
<evidence type="ECO:0000256" key="1">
    <source>
        <dbReference type="SAM" id="MobiDB-lite"/>
    </source>
</evidence>
<dbReference type="InParanoid" id="A0A369JZ25"/>
<sequence length="394" mass="43732">MLYKNSPVTSLDEHLYPSTIGCPVLNARKMPLLRGPAWLPEDPSERRLPVRDHITKSMDVLDISGGQIDQVLSSNPHDARLDGLSSPRFRDVRIPNRFSRSRVPSIPIPPSDLWTLSGTRGVQVVSVVSTSNAIPGPSFSGLNGSPPTNHQESFRPLPLAPIGSERQKCLKAMGTTPPGPALPPGLVIDIRTPPNSPEPQRSAFVDVLFENRRKNPHAPSMVSRFNPLRERVPFRAWSCIPIKSNRDSFGTVSLPSARFKTPLFATFRGRSRSRCDRATLILKTTKEKSAKTAYLSKTHSHCRGCRQDTLRKKLGVLSHLLSQILYLSTPPSPDSDEDDMGNRGRRESDLNEDLLDSPRIRDLDDFGDFDNDDDGSEDDVVITDDVDMADLTLF</sequence>
<organism evidence="2 3">
    <name type="scientific">Hypsizygus marmoreus</name>
    <name type="common">White beech mushroom</name>
    <name type="synonym">Agaricus marmoreus</name>
    <dbReference type="NCBI Taxonomy" id="39966"/>
    <lineage>
        <taxon>Eukaryota</taxon>
        <taxon>Fungi</taxon>
        <taxon>Dikarya</taxon>
        <taxon>Basidiomycota</taxon>
        <taxon>Agaricomycotina</taxon>
        <taxon>Agaricomycetes</taxon>
        <taxon>Agaricomycetidae</taxon>
        <taxon>Agaricales</taxon>
        <taxon>Tricholomatineae</taxon>
        <taxon>Lyophyllaceae</taxon>
        <taxon>Hypsizygus</taxon>
    </lineage>
</organism>
<gene>
    <name evidence="2" type="ORF">Hypma_006412</name>
</gene>
<comment type="caution">
    <text evidence="2">The sequence shown here is derived from an EMBL/GenBank/DDBJ whole genome shotgun (WGS) entry which is preliminary data.</text>
</comment>